<protein>
    <submittedName>
        <fullName evidence="10">Ectoine/hydroxyectoine ABC transporter permease subunit EhuC</fullName>
    </submittedName>
</protein>
<keyword evidence="11" id="KW-1185">Reference proteome</keyword>
<accession>A0ABV9HKQ9</accession>
<dbReference type="InterPro" id="IPR010065">
    <property type="entry name" value="AA_ABC_transptr_permease_3TM"/>
</dbReference>
<dbReference type="NCBIfam" id="TIGR01726">
    <property type="entry name" value="HEQRo_perm_3TM"/>
    <property type="match status" value="1"/>
</dbReference>
<comment type="caution">
    <text evidence="10">The sequence shown here is derived from an EMBL/GenBank/DDBJ whole genome shotgun (WGS) entry which is preliminary data.</text>
</comment>
<dbReference type="RefSeq" id="WP_377136827.1">
    <property type="nucleotide sequence ID" value="NZ_JBHSFI010000005.1"/>
</dbReference>
<dbReference type="PROSITE" id="PS50928">
    <property type="entry name" value="ABC_TM1"/>
    <property type="match status" value="1"/>
</dbReference>
<comment type="subcellular location">
    <subcellularLocation>
        <location evidence="1 8">Cell membrane</location>
        <topology evidence="1 8">Multi-pass membrane protein</topology>
    </subcellularLocation>
</comment>
<comment type="similarity">
    <text evidence="8">Belongs to the binding-protein-dependent transport system permease family.</text>
</comment>
<dbReference type="Gene3D" id="1.10.3720.10">
    <property type="entry name" value="MetI-like"/>
    <property type="match status" value="1"/>
</dbReference>
<dbReference type="EMBL" id="JBHSFI010000005">
    <property type="protein sequence ID" value="MFC4629716.1"/>
    <property type="molecule type" value="Genomic_DNA"/>
</dbReference>
<evidence type="ECO:0000256" key="5">
    <source>
        <dbReference type="ARBA" id="ARBA00022970"/>
    </source>
</evidence>
<proteinExistence type="inferred from homology"/>
<gene>
    <name evidence="10" type="primary">ehuC</name>
    <name evidence="10" type="ORF">ACFO6V_15820</name>
</gene>
<evidence type="ECO:0000313" key="10">
    <source>
        <dbReference type="EMBL" id="MFC4629716.1"/>
    </source>
</evidence>
<dbReference type="InterPro" id="IPR014342">
    <property type="entry name" value="Ectoine_EhuC"/>
</dbReference>
<evidence type="ECO:0000259" key="9">
    <source>
        <dbReference type="PROSITE" id="PS50928"/>
    </source>
</evidence>
<evidence type="ECO:0000313" key="11">
    <source>
        <dbReference type="Proteomes" id="UP001596011"/>
    </source>
</evidence>
<sequence>MSDNLQQLVDLLPQLGEGILVTLQLTLGGAVLGLLVAFTLGLGSRARTRWARVPSRVVVEFFRGTSLVVQIFWLYYVLPLPPFYVELDPLACGILALGLNYGAYAAEVVRGSVNSVAKGQWEAAIALDLGQVHRLRRVIMPQAWPLMIPMFTNLLIQLIKGSALAAYISLHDLNFFTEELRERTGETVFSYAVGLVCYFVVAYLLTLAMNAVEVRAKNRLGAGPSLREVLRLAPVQTTADVGAGASTPVAVTTSKGGDRDD</sequence>
<name>A0ABV9HKQ9_9MICO</name>
<dbReference type="PANTHER" id="PTHR30614">
    <property type="entry name" value="MEMBRANE COMPONENT OF AMINO ACID ABC TRANSPORTER"/>
    <property type="match status" value="1"/>
</dbReference>
<evidence type="ECO:0000256" key="3">
    <source>
        <dbReference type="ARBA" id="ARBA00022475"/>
    </source>
</evidence>
<feature type="transmembrane region" description="Helical" evidence="8">
    <location>
        <begin position="188"/>
        <end position="209"/>
    </location>
</feature>
<dbReference type="Proteomes" id="UP001596011">
    <property type="component" value="Unassembled WGS sequence"/>
</dbReference>
<evidence type="ECO:0000256" key="6">
    <source>
        <dbReference type="ARBA" id="ARBA00022989"/>
    </source>
</evidence>
<keyword evidence="7 8" id="KW-0472">Membrane</keyword>
<evidence type="ECO:0000256" key="4">
    <source>
        <dbReference type="ARBA" id="ARBA00022692"/>
    </source>
</evidence>
<dbReference type="InterPro" id="IPR035906">
    <property type="entry name" value="MetI-like_sf"/>
</dbReference>
<evidence type="ECO:0000256" key="8">
    <source>
        <dbReference type="RuleBase" id="RU363032"/>
    </source>
</evidence>
<feature type="transmembrane region" description="Helical" evidence="8">
    <location>
        <begin position="20"/>
        <end position="40"/>
    </location>
</feature>
<dbReference type="Pfam" id="PF00528">
    <property type="entry name" value="BPD_transp_1"/>
    <property type="match status" value="1"/>
</dbReference>
<feature type="domain" description="ABC transmembrane type-1" evidence="9">
    <location>
        <begin position="19"/>
        <end position="209"/>
    </location>
</feature>
<dbReference type="InterPro" id="IPR000515">
    <property type="entry name" value="MetI-like"/>
</dbReference>
<keyword evidence="6 8" id="KW-1133">Transmembrane helix</keyword>
<keyword evidence="2 8" id="KW-0813">Transport</keyword>
<feature type="transmembrane region" description="Helical" evidence="8">
    <location>
        <begin position="143"/>
        <end position="168"/>
    </location>
</feature>
<dbReference type="CDD" id="cd06261">
    <property type="entry name" value="TM_PBP2"/>
    <property type="match status" value="1"/>
</dbReference>
<dbReference type="PANTHER" id="PTHR30614:SF0">
    <property type="entry name" value="L-CYSTINE TRANSPORT SYSTEM PERMEASE PROTEIN TCYL"/>
    <property type="match status" value="1"/>
</dbReference>
<reference evidence="11" key="1">
    <citation type="journal article" date="2019" name="Int. J. Syst. Evol. Microbiol.">
        <title>The Global Catalogue of Microorganisms (GCM) 10K type strain sequencing project: providing services to taxonomists for standard genome sequencing and annotation.</title>
        <authorList>
            <consortium name="The Broad Institute Genomics Platform"/>
            <consortium name="The Broad Institute Genome Sequencing Center for Infectious Disease"/>
            <person name="Wu L."/>
            <person name="Ma J."/>
        </authorList>
    </citation>
    <scope>NUCLEOTIDE SEQUENCE [LARGE SCALE GENOMIC DNA]</scope>
    <source>
        <strain evidence="11">CCUG 42722</strain>
    </source>
</reference>
<evidence type="ECO:0000256" key="1">
    <source>
        <dbReference type="ARBA" id="ARBA00004651"/>
    </source>
</evidence>
<evidence type="ECO:0000256" key="7">
    <source>
        <dbReference type="ARBA" id="ARBA00023136"/>
    </source>
</evidence>
<keyword evidence="5" id="KW-0029">Amino-acid transport</keyword>
<dbReference type="NCBIfam" id="TIGR03004">
    <property type="entry name" value="ectoine_ehuC"/>
    <property type="match status" value="1"/>
</dbReference>
<dbReference type="SUPFAM" id="SSF161098">
    <property type="entry name" value="MetI-like"/>
    <property type="match status" value="1"/>
</dbReference>
<keyword evidence="4 8" id="KW-0812">Transmembrane</keyword>
<dbReference type="InterPro" id="IPR043429">
    <property type="entry name" value="ArtM/GltK/GlnP/TcyL/YhdX-like"/>
</dbReference>
<evidence type="ECO:0000256" key="2">
    <source>
        <dbReference type="ARBA" id="ARBA00022448"/>
    </source>
</evidence>
<keyword evidence="3" id="KW-1003">Cell membrane</keyword>
<organism evidence="10 11">
    <name type="scientific">Promicromonospora alba</name>
    <dbReference type="NCBI Taxonomy" id="1616110"/>
    <lineage>
        <taxon>Bacteria</taxon>
        <taxon>Bacillati</taxon>
        <taxon>Actinomycetota</taxon>
        <taxon>Actinomycetes</taxon>
        <taxon>Micrococcales</taxon>
        <taxon>Promicromonosporaceae</taxon>
        <taxon>Promicromonospora</taxon>
    </lineage>
</organism>